<dbReference type="AlphaFoldDB" id="A0A7W8TU64"/>
<dbReference type="Proteomes" id="UP000580797">
    <property type="component" value="Unassembled WGS sequence"/>
</dbReference>
<accession>A0A7W8TU64</accession>
<feature type="region of interest" description="Disordered" evidence="1">
    <location>
        <begin position="1"/>
        <end position="28"/>
    </location>
</feature>
<evidence type="ECO:0000313" key="2">
    <source>
        <dbReference type="EMBL" id="MBB5512979.1"/>
    </source>
</evidence>
<dbReference type="EMBL" id="JACHDR010000001">
    <property type="protein sequence ID" value="MBB5512979.1"/>
    <property type="molecule type" value="Genomic_DNA"/>
</dbReference>
<evidence type="ECO:0000256" key="1">
    <source>
        <dbReference type="SAM" id="MobiDB-lite"/>
    </source>
</evidence>
<gene>
    <name evidence="2" type="ORF">HD598_001666</name>
</gene>
<evidence type="ECO:0000313" key="3">
    <source>
        <dbReference type="Proteomes" id="UP000580797"/>
    </source>
</evidence>
<proteinExistence type="predicted"/>
<organism evidence="2 3">
    <name type="scientific">Neomicrococcus aestuarii</name>
    <dbReference type="NCBI Taxonomy" id="556325"/>
    <lineage>
        <taxon>Bacteria</taxon>
        <taxon>Bacillati</taxon>
        <taxon>Actinomycetota</taxon>
        <taxon>Actinomycetes</taxon>
        <taxon>Micrococcales</taxon>
        <taxon>Micrococcaceae</taxon>
        <taxon>Neomicrococcus</taxon>
    </lineage>
</organism>
<comment type="caution">
    <text evidence="2">The sequence shown here is derived from an EMBL/GenBank/DDBJ whole genome shotgun (WGS) entry which is preliminary data.</text>
</comment>
<sequence>MNLGDTPVEPHDAGRSKDSFQENHESAPDSWLEDLRIIDVDSWPHRKKVELTRHVFTTRIPIPLPDGFQFAGPADAPGTGKSEDRSNWVQFQVHHVESGASTDLRAAEAVFKVAEKSARRLTQGENADSVQREYWTVVDSVTPTETRSGQASDDRVLTRNWEEDSLLRIVHVLREVVRAERAHSRSRQGIPSYEQILSPVLGYQEIGEYLLNSDSPEASHFFTIFPRWSNPSLVLLDHQNVGLDQVSARADVAQSDPALSSWLVDLELGLPSILWRERLADADYQFHTEGRYDLATILSTTATEILIDGLLKLLWWEKSLSDSETSAAFVAEAFNSSRDSVTRMNKYLAPMLGGTWSDPTGPVQQWLKNTWKLRHRSVHAGYFPRYQEADLALKSSYEIATFFFDRLSEKRNEFSRVCLSTVAQSGLEKRNLWNGKIRRFAETVAEREPDWRLSMKMFLDEVEKIRES</sequence>
<name>A0A7W8TU64_9MICC</name>
<reference evidence="2 3" key="1">
    <citation type="submission" date="2020-08" db="EMBL/GenBank/DDBJ databases">
        <title>Sequencing the genomes of 1000 actinobacteria strains.</title>
        <authorList>
            <person name="Klenk H.-P."/>
        </authorList>
    </citation>
    <scope>NUCLEOTIDE SEQUENCE [LARGE SCALE GENOMIC DNA]</scope>
    <source>
        <strain evidence="2 3">DSM 105783</strain>
    </source>
</reference>
<protein>
    <submittedName>
        <fullName evidence="2">Uncharacterized protein</fullName>
    </submittedName>
</protein>
<dbReference type="RefSeq" id="WP_183665112.1">
    <property type="nucleotide sequence ID" value="NZ_BAAARH010000007.1"/>
</dbReference>
<feature type="compositionally biased region" description="Basic and acidic residues" evidence="1">
    <location>
        <begin position="8"/>
        <end position="28"/>
    </location>
</feature>